<dbReference type="RefSeq" id="WP_234563874.1">
    <property type="nucleotide sequence ID" value="NZ_JAJTTD010000003.1"/>
</dbReference>
<dbReference type="SUPFAM" id="SSF53067">
    <property type="entry name" value="Actin-like ATPase domain"/>
    <property type="match status" value="2"/>
</dbReference>
<sequence>MASIDLNIIDRGIQGTVWTPQDTGIQATNLDKVKEQRTDNSGALNSLPTPFARFFVVQEAFRRLTEEKRNSTVHAGLAYTRLVSDCLDVFEILFNKKYHENQWGDNVKIVVKEWNKAEGMKELHDKVPILYNALNSIYDEDIKEDKLFFVILEKDGKEYLLGTSSPMTGFVTPPDMDKSDVSKNNTSSIKFQGSLYETLEINRKTKGQYFRDILLLEDRDKDFKNYMYQLFSGSNLDSRYDYLRDYIREFKNDPDIKNNYSIKTNEVLTLFNSELIINGLKVGYNDETDVNDFFLPTLIRLPYRLNRKNFVGIKYEREVNKRTYDYLLPLKSEALSYLDQGLAECVCQVKPYSVVVKFKYKGEEYLKEYSEQDEIRDLSKDNHSVNVGLFPNILSPVDTENNYFKLALAVADNNNGEGEWHTLKIEDTALGFYKKDAVGNYVKIDEADAERAQNGVEAPVVRSKQGSGVGALACSTKYYELFNTAFDAMKLTIGTDCGFLLPQWRKAQRTNNSYTYAIDLGTSNTFISRTDNNANDVPEMFAMKESMVSYLHDNDSNAQYSEVANIEDSMGEPVCDMMKTEFVPPFIDGVDYKFPIRTAICKARNIVEQPKLFDNHNIAFFYEKMMETTFQECKTDVKWEENEDCIKLFIQELLLIIKCDILQHNGVLNQTSLIWFRPLSFSGNSKRIYERCWKNLAQEILFTGDVTCYTESEAPYYYFKKMDYVKNTDSVMIVDIGGGSTDYVYFNENKPIAASSVHFGCDILWGNGHKEFDNIRANGIYQKYIGTLNWGKNDKLRLLESEMKANKQCSTTDIINFWLSNSKSNDIMDCLHNDYLPLFAYHFTAIMYYVAKMYKFEKFVYPRSIVFSGNGSRYIDNFITEDVALIEDIVTAIFSKVYGQVETIHVVMPKTRKESTCYGGLYRSKSAVEAPNLIYHGVDKEYENVGQMNNDPSLQSGLLENYKEMNDLYCSVLDILKRHGVVDNSVDLNLFKNNVKLGYNENLSTHYRSDVKEKYTNDDDVCYDAVFFIPVIDKIFELTTIV</sequence>
<gene>
    <name evidence="1" type="ORF">NND11_04470</name>
</gene>
<evidence type="ECO:0000313" key="1">
    <source>
        <dbReference type="EMBL" id="MCP9500806.1"/>
    </source>
</evidence>
<comment type="caution">
    <text evidence="1">The sequence shown here is derived from an EMBL/GenBank/DDBJ whole genome shotgun (WGS) entry which is preliminary data.</text>
</comment>
<organism evidence="1 2">
    <name type="scientific">Segatella copri</name>
    <dbReference type="NCBI Taxonomy" id="165179"/>
    <lineage>
        <taxon>Bacteria</taxon>
        <taxon>Pseudomonadati</taxon>
        <taxon>Bacteroidota</taxon>
        <taxon>Bacteroidia</taxon>
        <taxon>Bacteroidales</taxon>
        <taxon>Prevotellaceae</taxon>
        <taxon>Segatella</taxon>
    </lineage>
</organism>
<dbReference type="Gene3D" id="3.30.420.150">
    <property type="entry name" value="Exopolyphosphatase. Domain 2"/>
    <property type="match status" value="1"/>
</dbReference>
<accession>A0AAW5I0I4</accession>
<evidence type="ECO:0000313" key="2">
    <source>
        <dbReference type="Proteomes" id="UP001206014"/>
    </source>
</evidence>
<dbReference type="EMBL" id="JANDXR010000003">
    <property type="protein sequence ID" value="MCP9500806.1"/>
    <property type="molecule type" value="Genomic_DNA"/>
</dbReference>
<dbReference type="Proteomes" id="UP001206014">
    <property type="component" value="Unassembled WGS sequence"/>
</dbReference>
<dbReference type="AlphaFoldDB" id="A0AAW5I0I4"/>
<reference evidence="1" key="1">
    <citation type="submission" date="2022-07" db="EMBL/GenBank/DDBJ databases">
        <title>Prevotella copri.</title>
        <authorList>
            <person name="Yang C."/>
        </authorList>
    </citation>
    <scope>NUCLEOTIDE SEQUENCE</scope>
    <source>
        <strain evidence="1">HF88</strain>
    </source>
</reference>
<dbReference type="InterPro" id="IPR043129">
    <property type="entry name" value="ATPase_NBD"/>
</dbReference>
<name>A0AAW5I0I4_9BACT</name>
<protein>
    <submittedName>
        <fullName evidence="1">Uncharacterized protein</fullName>
    </submittedName>
</protein>
<proteinExistence type="predicted"/>